<name>A0A7X6LTZ5_9NOCA</name>
<keyword evidence="1" id="KW-0812">Transmembrane</keyword>
<evidence type="ECO:0000313" key="3">
    <source>
        <dbReference type="Proteomes" id="UP000523447"/>
    </source>
</evidence>
<dbReference type="EMBL" id="JAAXPE010000002">
    <property type="protein sequence ID" value="NKY84538.1"/>
    <property type="molecule type" value="Genomic_DNA"/>
</dbReference>
<sequence length="61" mass="6753">MGMGDHPQRTPLYGVVLLLGVLLLGLWVRELPNVALQVLAYILLVAIAAPAFVMTFRDYSR</sequence>
<evidence type="ECO:0000313" key="2">
    <source>
        <dbReference type="EMBL" id="NKY84538.1"/>
    </source>
</evidence>
<reference evidence="2 3" key="1">
    <citation type="submission" date="2020-04" db="EMBL/GenBank/DDBJ databases">
        <title>MicrobeNet Type strains.</title>
        <authorList>
            <person name="Nicholson A.C."/>
        </authorList>
    </citation>
    <scope>NUCLEOTIDE SEQUENCE [LARGE SCALE GENOMIC DNA]</scope>
    <source>
        <strain evidence="2 3">DSM 44445</strain>
    </source>
</reference>
<dbReference type="Proteomes" id="UP000523447">
    <property type="component" value="Unassembled WGS sequence"/>
</dbReference>
<organism evidence="2 3">
    <name type="scientific">Nocardia veterana</name>
    <dbReference type="NCBI Taxonomy" id="132249"/>
    <lineage>
        <taxon>Bacteria</taxon>
        <taxon>Bacillati</taxon>
        <taxon>Actinomycetota</taxon>
        <taxon>Actinomycetes</taxon>
        <taxon>Mycobacteriales</taxon>
        <taxon>Nocardiaceae</taxon>
        <taxon>Nocardia</taxon>
    </lineage>
</organism>
<keyword evidence="1" id="KW-0472">Membrane</keyword>
<comment type="caution">
    <text evidence="2">The sequence shown here is derived from an EMBL/GenBank/DDBJ whole genome shotgun (WGS) entry which is preliminary data.</text>
</comment>
<keyword evidence="1" id="KW-1133">Transmembrane helix</keyword>
<keyword evidence="3" id="KW-1185">Reference proteome</keyword>
<protein>
    <submittedName>
        <fullName evidence="2">Uncharacterized protein</fullName>
    </submittedName>
</protein>
<feature type="transmembrane region" description="Helical" evidence="1">
    <location>
        <begin position="12"/>
        <end position="28"/>
    </location>
</feature>
<evidence type="ECO:0000256" key="1">
    <source>
        <dbReference type="SAM" id="Phobius"/>
    </source>
</evidence>
<gene>
    <name evidence="2" type="ORF">HGA07_02725</name>
</gene>
<proteinExistence type="predicted"/>
<feature type="transmembrane region" description="Helical" evidence="1">
    <location>
        <begin position="34"/>
        <end position="56"/>
    </location>
</feature>
<dbReference type="AlphaFoldDB" id="A0A7X6LTZ5"/>
<dbReference type="RefSeq" id="WP_040721027.1">
    <property type="nucleotide sequence ID" value="NZ_CAWPHS010000012.1"/>
</dbReference>
<accession>A0A7X6LTZ5</accession>